<evidence type="ECO:0000313" key="4">
    <source>
        <dbReference type="Proteomes" id="UP000306236"/>
    </source>
</evidence>
<dbReference type="OrthoDB" id="8776995at2"/>
<feature type="compositionally biased region" description="Basic and acidic residues" evidence="1">
    <location>
        <begin position="219"/>
        <end position="229"/>
    </location>
</feature>
<dbReference type="Proteomes" id="UP000306236">
    <property type="component" value="Unassembled WGS sequence"/>
</dbReference>
<proteinExistence type="predicted"/>
<sequence>MRLTKIIAGILIVLALALALLAWQLMRQPQRQVAPAPAAMLAESSSPSQAAPAPPPVLYDLVVLAKDVPAGHKLSAEDLKIAQLPMPVANSFASTSQAVGQTTTLAMASDAPLFEQNVISGLALQLEPGQRAVAIAVNEAMAAGHRVRPGDFVDVFVTLDAESNDQSPVDTQNRLLMARSRVLAYGGATVENPPPTLAQQQRAEQDPANQNRRTGNQPGRDEHNQRPENAKTAVLAVPLDDVQRLSLAEKYGQLTLALRHPDDLAVPDAALFTALPAVLRPKTGALAKDQELQGADRAFAGMRLHDLATGGDDKNRKRAAAPPLPAPISSSQQGPKQRPVQIYNGANVQTVHY</sequence>
<protein>
    <submittedName>
        <fullName evidence="3">Flp pilus assembly protein CpaB</fullName>
    </submittedName>
</protein>
<feature type="compositionally biased region" description="Polar residues" evidence="1">
    <location>
        <begin position="197"/>
        <end position="217"/>
    </location>
</feature>
<dbReference type="AlphaFoldDB" id="A0A4S5BU15"/>
<keyword evidence="4" id="KW-1185">Reference proteome</keyword>
<accession>A0A4S5BU15</accession>
<name>A0A4S5BU15_9BURK</name>
<dbReference type="Pfam" id="PF08666">
    <property type="entry name" value="SAF"/>
    <property type="match status" value="1"/>
</dbReference>
<reference evidence="3 4" key="1">
    <citation type="submission" date="2019-04" db="EMBL/GenBank/DDBJ databases">
        <title>Lampropedia sp YIM MLB12 draf genome.</title>
        <authorList>
            <person name="Wang Y.-X."/>
        </authorList>
    </citation>
    <scope>NUCLEOTIDE SEQUENCE [LARGE SCALE GENOMIC DNA]</scope>
    <source>
        <strain evidence="3 4">YIM MLB12</strain>
    </source>
</reference>
<feature type="domain" description="SAF" evidence="2">
    <location>
        <begin position="59"/>
        <end position="119"/>
    </location>
</feature>
<comment type="caution">
    <text evidence="3">The sequence shown here is derived from an EMBL/GenBank/DDBJ whole genome shotgun (WGS) entry which is preliminary data.</text>
</comment>
<feature type="region of interest" description="Disordered" evidence="1">
    <location>
        <begin position="307"/>
        <end position="340"/>
    </location>
</feature>
<gene>
    <name evidence="3" type="primary">cpaB</name>
    <name evidence="3" type="ORF">E8K88_06235</name>
</gene>
<evidence type="ECO:0000256" key="1">
    <source>
        <dbReference type="SAM" id="MobiDB-lite"/>
    </source>
</evidence>
<dbReference type="InterPro" id="IPR017592">
    <property type="entry name" value="Pilus_assmbl_Flp-typ_CpaB"/>
</dbReference>
<evidence type="ECO:0000259" key="2">
    <source>
        <dbReference type="SMART" id="SM00858"/>
    </source>
</evidence>
<dbReference type="InterPro" id="IPR031571">
    <property type="entry name" value="RcpC_dom"/>
</dbReference>
<dbReference type="NCBIfam" id="TIGR03177">
    <property type="entry name" value="pilus_cpaB"/>
    <property type="match status" value="1"/>
</dbReference>
<dbReference type="InterPro" id="IPR013974">
    <property type="entry name" value="SAF"/>
</dbReference>
<feature type="region of interest" description="Disordered" evidence="1">
    <location>
        <begin position="187"/>
        <end position="230"/>
    </location>
</feature>
<dbReference type="Pfam" id="PF16976">
    <property type="entry name" value="RcpC"/>
    <property type="match status" value="1"/>
</dbReference>
<dbReference type="EMBL" id="SSWX01000006">
    <property type="protein sequence ID" value="THJ34581.1"/>
    <property type="molecule type" value="Genomic_DNA"/>
</dbReference>
<evidence type="ECO:0000313" key="3">
    <source>
        <dbReference type="EMBL" id="THJ34581.1"/>
    </source>
</evidence>
<organism evidence="3 4">
    <name type="scientific">Lampropedia aestuarii</name>
    <dbReference type="NCBI Taxonomy" id="2562762"/>
    <lineage>
        <taxon>Bacteria</taxon>
        <taxon>Pseudomonadati</taxon>
        <taxon>Pseudomonadota</taxon>
        <taxon>Betaproteobacteria</taxon>
        <taxon>Burkholderiales</taxon>
        <taxon>Comamonadaceae</taxon>
        <taxon>Lampropedia</taxon>
    </lineage>
</organism>
<dbReference type="SMART" id="SM00858">
    <property type="entry name" value="SAF"/>
    <property type="match status" value="1"/>
</dbReference>
<dbReference type="RefSeq" id="WP_136405791.1">
    <property type="nucleotide sequence ID" value="NZ_SSWX01000006.1"/>
</dbReference>
<dbReference type="CDD" id="cd11614">
    <property type="entry name" value="SAF_CpaB_FlgA_like"/>
    <property type="match status" value="1"/>
</dbReference>